<protein>
    <submittedName>
        <fullName evidence="3">DUF1995 domain containing protein</fullName>
    </submittedName>
</protein>
<evidence type="ECO:0000256" key="1">
    <source>
        <dbReference type="SAM" id="MobiDB-lite"/>
    </source>
</evidence>
<reference evidence="3" key="1">
    <citation type="journal article" date="2021" name="Sci. Rep.">
        <title>Diploid genomic architecture of Nitzschia inconspicua, an elite biomass production diatom.</title>
        <authorList>
            <person name="Oliver A."/>
            <person name="Podell S."/>
            <person name="Pinowska A."/>
            <person name="Traller J.C."/>
            <person name="Smith S.R."/>
            <person name="McClure R."/>
            <person name="Beliaev A."/>
            <person name="Bohutskyi P."/>
            <person name="Hill E.A."/>
            <person name="Rabines A."/>
            <person name="Zheng H."/>
            <person name="Allen L.Z."/>
            <person name="Kuo A."/>
            <person name="Grigoriev I.V."/>
            <person name="Allen A.E."/>
            <person name="Hazlebeck D."/>
            <person name="Allen E.E."/>
        </authorList>
    </citation>
    <scope>NUCLEOTIDE SEQUENCE</scope>
    <source>
        <strain evidence="3">Hildebrandi</strain>
    </source>
</reference>
<feature type="region of interest" description="Disordered" evidence="1">
    <location>
        <begin position="280"/>
        <end position="339"/>
    </location>
</feature>
<feature type="domain" description="DUF1995" evidence="2">
    <location>
        <begin position="152"/>
        <end position="471"/>
    </location>
</feature>
<proteinExistence type="predicted"/>
<sequence length="481" mass="54322">MTMELRTKTTCTSFIEAIHHAIRFAVLMFVVRSNAIDGFHLSHYSRQQKTRISTTTNFWYPTKNTSFQDCNHDRSKAVSSILSLSSSSDGSSSQDGSSDDSSLVEAMRRLLESSWDANTMGRVPLDATSGANEVYAALLEAEQRRNDESSTRIYCVELLLPAYDVTQGDRMYDEVMATEFCIALAQCLKGKSEILVRDQKTLDTVQKVLSARERWNDDNNPEEDDEDDFDDEDEDDQVDESDSPDNDNENNNNNESEEIILEGDVDSFRKKLMSGWDVTTTADNVPMEESSVDLPPEPPRSPASSDTKGSKRNKQNKRHRLASLFGSERISTSGPDMPQDVVRAVRNNAMAMQDEEAIIILGAHGQDEMVAVRALVEKYQKEKCIILVNCLFTQTPRELQKAEIVYSILPLVVKEKETGRNLSIRDNNEDGSSKVVVLRRYPKDWEMFVDIGNGFELAETMRVRPTMQAVTESLQRYLKSI</sequence>
<evidence type="ECO:0000313" key="5">
    <source>
        <dbReference type="Proteomes" id="UP000693970"/>
    </source>
</evidence>
<keyword evidence="5" id="KW-1185">Reference proteome</keyword>
<dbReference type="EMBL" id="JAGRRH010000080">
    <property type="protein sequence ID" value="KAG7337583.1"/>
    <property type="molecule type" value="Genomic_DNA"/>
</dbReference>
<accession>A0A9K3K5U2</accession>
<dbReference type="Pfam" id="PF09353">
    <property type="entry name" value="DUF1995"/>
    <property type="match status" value="1"/>
</dbReference>
<gene>
    <name evidence="4" type="ORF">IV203_019840</name>
    <name evidence="3" type="ORF">IV203_020407</name>
</gene>
<evidence type="ECO:0000313" key="4">
    <source>
        <dbReference type="EMBL" id="KAG7371270.1"/>
    </source>
</evidence>
<name>A0A9K3K5U2_9STRA</name>
<feature type="compositionally biased region" description="Acidic residues" evidence="1">
    <location>
        <begin position="219"/>
        <end position="248"/>
    </location>
</feature>
<dbReference type="AlphaFoldDB" id="A0A9K3K5U2"/>
<evidence type="ECO:0000259" key="2">
    <source>
        <dbReference type="Pfam" id="PF09353"/>
    </source>
</evidence>
<comment type="caution">
    <text evidence="3">The sequence shown here is derived from an EMBL/GenBank/DDBJ whole genome shotgun (WGS) entry which is preliminary data.</text>
</comment>
<dbReference type="InterPro" id="IPR018962">
    <property type="entry name" value="DUF1995"/>
</dbReference>
<dbReference type="Proteomes" id="UP000693970">
    <property type="component" value="Unassembled WGS sequence"/>
</dbReference>
<evidence type="ECO:0000313" key="3">
    <source>
        <dbReference type="EMBL" id="KAG7337583.1"/>
    </source>
</evidence>
<feature type="region of interest" description="Disordered" evidence="1">
    <location>
        <begin position="213"/>
        <end position="260"/>
    </location>
</feature>
<feature type="compositionally biased region" description="Basic residues" evidence="1">
    <location>
        <begin position="310"/>
        <end position="321"/>
    </location>
</feature>
<dbReference type="OrthoDB" id="46522at2759"/>
<reference evidence="3" key="2">
    <citation type="submission" date="2021-04" db="EMBL/GenBank/DDBJ databases">
        <authorList>
            <person name="Podell S."/>
        </authorList>
    </citation>
    <scope>NUCLEOTIDE SEQUENCE</scope>
    <source>
        <strain evidence="3">Hildebrandi</strain>
    </source>
</reference>
<dbReference type="EMBL" id="JAGRRH010000004">
    <property type="protein sequence ID" value="KAG7371270.1"/>
    <property type="molecule type" value="Genomic_DNA"/>
</dbReference>
<organism evidence="3 5">
    <name type="scientific">Nitzschia inconspicua</name>
    <dbReference type="NCBI Taxonomy" id="303405"/>
    <lineage>
        <taxon>Eukaryota</taxon>
        <taxon>Sar</taxon>
        <taxon>Stramenopiles</taxon>
        <taxon>Ochrophyta</taxon>
        <taxon>Bacillariophyta</taxon>
        <taxon>Bacillariophyceae</taxon>
        <taxon>Bacillariophycidae</taxon>
        <taxon>Bacillariales</taxon>
        <taxon>Bacillariaceae</taxon>
        <taxon>Nitzschia</taxon>
    </lineage>
</organism>